<name>A0A849BXH3_9NOCA</name>
<accession>A0A849BXH3</accession>
<reference evidence="2 3" key="1">
    <citation type="submission" date="2020-05" db="EMBL/GenBank/DDBJ databases">
        <title>MicrobeNet Type strains.</title>
        <authorList>
            <person name="Nicholson A.C."/>
        </authorList>
    </citation>
    <scope>NUCLEOTIDE SEQUENCE [LARGE SCALE GENOMIC DNA]</scope>
    <source>
        <strain evidence="2 3">JCM 3224</strain>
    </source>
</reference>
<dbReference type="EMBL" id="JABELX010000005">
    <property type="protein sequence ID" value="NNH71232.1"/>
    <property type="molecule type" value="Genomic_DNA"/>
</dbReference>
<dbReference type="AlphaFoldDB" id="A0A849BXH3"/>
<sequence length="1275" mass="140018">MKNSNQREISTQREVSTPPQYTFDGPDEFADALSLLVADAVWATTSCRMDPPTANLLAGLRQWREHPRVSTAAALVVDTATFAGPELELLRRALIRAARAAWRQDPDRSRLVRVLRDRAESEHSEDRSLEAADLLTAAVELCEIQLVSDRAETLPLLADLLRELVAALAEAGCAPTLEHEVVERGAAAARQRIEILDELVEFDRDRFLRPLAGAHMAAAGIVARADGPRAGLEHSACGVRLYEQMSGTGDPANLGRLLGAWSKHIALLDSDGDTCGVREWKRHRTERLRCLTGMLDGSVSSHEFVRLIRLLGEHGLHAEAEGVAAQAVSVAEDTAVDGDEDRLWERAQAVLRQGECLYRAGRRDDALRAWNRYLAGLTRLRDTCAGNATAVAAGCRSIVALATNLGDTAIALDFGARAVDEWLRLSGHDRGSYLVTLVDELCAQADRLGRAGRSAEASSTVEAAVAHARELALSDTVRHQRNLSWALTCATRIHLSSWRTADAELRSEQAVELLERLAELDPDADAAELADALNNRAVVLNRRADYTGARVFAVRAVAMYETLAADAVDYHEPLANTLCTFTITLCGVRAFDEALVCAERALAMYARLAERGPAIQLRNVAFALNRVASVHEELSNSIEVHGIATKVLEICGSPSADSSWDDQRAFALHLLVQILTCNEKPAAALAYSTSLLQIRERAAAADPAAGAVNLAVALGCHAVCLWSAGRPREAIEYAYRSLALWRVLAEGDPATHRERLTRALDRCATVLWTLGRTAESVEMSTEAVEQAERLLAEQRDRYLDTAAICLTNHAGRLDRTEEAIAMALRGLAMYRELVDRDAERYLPGLASLLDRHAQSCVAADEWAEAAEYAQSVEIAYEELTKWDSVRYRPEWAAAVEYSAYVCYGLAEWKQASIRVDRALAIRRDAVDEANEWNAMRLARSEGWAARFRLFLDEPELAGRNLRSSADHYRVLIEEGHDDLVPELADVYHQYAKALCENGYRSEAPAVMNEAMRWTVQLAVADRVTYRSCLAGALRTQSWLLASAGRRHLAVGSGRAALEVLNEMIGEGDEVERARLADYHDALADSLASVGCVGEAIAHNDCALALWEDLARESGEPSADLAWSLWHRARWRAAVEPTDPEVLMISRRAVEIYDGLWKSLSRNNEFRAGALVDHAVHLSRAGDGIGAGEYARRAVRLTEGAAERPLRHLPDLALICYSAAVALMRYEPQDAVVLADRSVRLFAELVECEPDAFGGRLSEAREMVRCLLEQILGGDV</sequence>
<evidence type="ECO:0000313" key="2">
    <source>
        <dbReference type="EMBL" id="NNH71232.1"/>
    </source>
</evidence>
<evidence type="ECO:0000313" key="3">
    <source>
        <dbReference type="Proteomes" id="UP000586827"/>
    </source>
</evidence>
<dbReference type="RefSeq" id="WP_067524307.1">
    <property type="nucleotide sequence ID" value="NZ_JABELX010000005.1"/>
</dbReference>
<feature type="region of interest" description="Disordered" evidence="1">
    <location>
        <begin position="1"/>
        <end position="21"/>
    </location>
</feature>
<dbReference type="InterPro" id="IPR011990">
    <property type="entry name" value="TPR-like_helical_dom_sf"/>
</dbReference>
<comment type="caution">
    <text evidence="2">The sequence shown here is derived from an EMBL/GenBank/DDBJ whole genome shotgun (WGS) entry which is preliminary data.</text>
</comment>
<evidence type="ECO:0000256" key="1">
    <source>
        <dbReference type="SAM" id="MobiDB-lite"/>
    </source>
</evidence>
<protein>
    <submittedName>
        <fullName evidence="2">Tetratricopeptide repeat protein</fullName>
    </submittedName>
</protein>
<keyword evidence="3" id="KW-1185">Reference proteome</keyword>
<organism evidence="2 3">
    <name type="scientific">Nocardia uniformis</name>
    <dbReference type="NCBI Taxonomy" id="53432"/>
    <lineage>
        <taxon>Bacteria</taxon>
        <taxon>Bacillati</taxon>
        <taxon>Actinomycetota</taxon>
        <taxon>Actinomycetes</taxon>
        <taxon>Mycobacteriales</taxon>
        <taxon>Nocardiaceae</taxon>
        <taxon>Nocardia</taxon>
    </lineage>
</organism>
<proteinExistence type="predicted"/>
<feature type="compositionally biased region" description="Polar residues" evidence="1">
    <location>
        <begin position="1"/>
        <end position="20"/>
    </location>
</feature>
<dbReference type="Proteomes" id="UP000586827">
    <property type="component" value="Unassembled WGS sequence"/>
</dbReference>
<gene>
    <name evidence="2" type="ORF">HLB23_15385</name>
</gene>
<dbReference type="SUPFAM" id="SSF48452">
    <property type="entry name" value="TPR-like"/>
    <property type="match status" value="3"/>
</dbReference>
<dbReference type="Gene3D" id="1.25.40.10">
    <property type="entry name" value="Tetratricopeptide repeat domain"/>
    <property type="match status" value="2"/>
</dbReference>